<dbReference type="AlphaFoldDB" id="A0A8X7MZ20"/>
<dbReference type="CDD" id="cd09917">
    <property type="entry name" value="F-box_SF"/>
    <property type="match status" value="1"/>
</dbReference>
<feature type="domain" description="F-box" evidence="2">
    <location>
        <begin position="134"/>
        <end position="184"/>
    </location>
</feature>
<evidence type="ECO:0000256" key="1">
    <source>
        <dbReference type="SAM" id="MobiDB-lite"/>
    </source>
</evidence>
<reference evidence="3" key="1">
    <citation type="submission" date="2016-04" db="EMBL/GenBank/DDBJ databases">
        <authorList>
            <person name="Nguyen H.D."/>
            <person name="Samba Siva P."/>
            <person name="Cullis J."/>
            <person name="Levesque C.A."/>
            <person name="Hambleton S."/>
        </authorList>
    </citation>
    <scope>NUCLEOTIDE SEQUENCE</scope>
    <source>
        <strain evidence="3">DAOMC 236426</strain>
    </source>
</reference>
<dbReference type="InterPro" id="IPR001810">
    <property type="entry name" value="F-box_dom"/>
</dbReference>
<reference evidence="3" key="2">
    <citation type="journal article" date="2019" name="IMA Fungus">
        <title>Genome sequencing and comparison of five Tilletia species to identify candidate genes for the detection of regulated species infecting wheat.</title>
        <authorList>
            <person name="Nguyen H.D.T."/>
            <person name="Sultana T."/>
            <person name="Kesanakurti P."/>
            <person name="Hambleton S."/>
        </authorList>
    </citation>
    <scope>NUCLEOTIDE SEQUENCE</scope>
    <source>
        <strain evidence="3">DAOMC 236426</strain>
    </source>
</reference>
<dbReference type="SUPFAM" id="SSF81383">
    <property type="entry name" value="F-box domain"/>
    <property type="match status" value="1"/>
</dbReference>
<dbReference type="Pfam" id="PF00646">
    <property type="entry name" value="F-box"/>
    <property type="match status" value="1"/>
</dbReference>
<name>A0A8X7MZ20_9BASI</name>
<proteinExistence type="predicted"/>
<sequence length="360" mass="40632">MFRIVTEQCRRRAYGLSDPSSASDKKKKQKQTPMQPPMQMSNKEEEDRAQVENDIGALLDFFGGFKSLYCGFGLAAAANGIVFVLTVVGGENARWNPVDDLLGHGTWELCWLWVDAGRRFEIATMASRIDLRPSSPLLRLPVELQAHILQSCDYFTLKKLQRVCKSFKRLLEGALFDKALFRSTLRPLSTDELILLAKGSGTHTSTGTSVRLHPVIQEARWCVRDESEEFFLHNKASTVVERLCVPLASLAARDESATCPAVKRLQVIAQKFQFRQDCKILLHKDSKLIELENIEGDSDGPITIERLASALLELESRWRIRLLCRDRSMIWVNPYPDGTEELSVSLLPEGSVSVTQNNFF</sequence>
<comment type="caution">
    <text evidence="3">The sequence shown here is derived from an EMBL/GenBank/DDBJ whole genome shotgun (WGS) entry which is preliminary data.</text>
</comment>
<dbReference type="InterPro" id="IPR036047">
    <property type="entry name" value="F-box-like_dom_sf"/>
</dbReference>
<gene>
    <name evidence="3" type="ORF">A4X06_0g1680</name>
</gene>
<organism evidence="3 4">
    <name type="scientific">Tilletia controversa</name>
    <name type="common">dwarf bunt fungus</name>
    <dbReference type="NCBI Taxonomy" id="13291"/>
    <lineage>
        <taxon>Eukaryota</taxon>
        <taxon>Fungi</taxon>
        <taxon>Dikarya</taxon>
        <taxon>Basidiomycota</taxon>
        <taxon>Ustilaginomycotina</taxon>
        <taxon>Exobasidiomycetes</taxon>
        <taxon>Tilletiales</taxon>
        <taxon>Tilletiaceae</taxon>
        <taxon>Tilletia</taxon>
    </lineage>
</organism>
<keyword evidence="4" id="KW-1185">Reference proteome</keyword>
<evidence type="ECO:0000259" key="2">
    <source>
        <dbReference type="PROSITE" id="PS50181"/>
    </source>
</evidence>
<evidence type="ECO:0000313" key="4">
    <source>
        <dbReference type="Proteomes" id="UP000077684"/>
    </source>
</evidence>
<protein>
    <recommendedName>
        <fullName evidence="2">F-box domain-containing protein</fullName>
    </recommendedName>
</protein>
<dbReference type="EMBL" id="LWDE02000111">
    <property type="protein sequence ID" value="KAE8253130.1"/>
    <property type="molecule type" value="Genomic_DNA"/>
</dbReference>
<accession>A0A8X7MZ20</accession>
<dbReference type="Proteomes" id="UP000077684">
    <property type="component" value="Unassembled WGS sequence"/>
</dbReference>
<feature type="region of interest" description="Disordered" evidence="1">
    <location>
        <begin position="12"/>
        <end position="47"/>
    </location>
</feature>
<dbReference type="PROSITE" id="PS50181">
    <property type="entry name" value="FBOX"/>
    <property type="match status" value="1"/>
</dbReference>
<feature type="compositionally biased region" description="Low complexity" evidence="1">
    <location>
        <begin position="31"/>
        <end position="40"/>
    </location>
</feature>
<evidence type="ECO:0000313" key="3">
    <source>
        <dbReference type="EMBL" id="KAE8253130.1"/>
    </source>
</evidence>